<proteinExistence type="predicted"/>
<name>A0A0H5Q8D7_9ZZZZ</name>
<accession>A0A0H5Q8D7</accession>
<reference evidence="1" key="2">
    <citation type="submission" date="2015-07" db="EMBL/GenBank/DDBJ databases">
        <title>Plasmids, circular viruses and viroids from rat gut.</title>
        <authorList>
            <person name="Jorgensen T.J."/>
            <person name="Hansen M.A."/>
            <person name="Xu Z."/>
            <person name="Tabak M.A."/>
            <person name="Sorensen S.J."/>
            <person name="Hansen L.H."/>
        </authorList>
    </citation>
    <scope>NUCLEOTIDE SEQUENCE</scope>
    <source>
        <strain evidence="1">RGFK1677</strain>
    </source>
</reference>
<evidence type="ECO:0000313" key="1">
    <source>
        <dbReference type="EMBL" id="CRY97654.1"/>
    </source>
</evidence>
<organism evidence="1">
    <name type="scientific">uncultured prokaryote</name>
    <dbReference type="NCBI Taxonomy" id="198431"/>
    <lineage>
        <taxon>unclassified sequences</taxon>
        <taxon>environmental samples</taxon>
    </lineage>
</organism>
<protein>
    <submittedName>
        <fullName evidence="1">Uncharacterized protein</fullName>
    </submittedName>
</protein>
<dbReference type="EMBL" id="LN854180">
    <property type="protein sequence ID" value="CRY97654.1"/>
    <property type="molecule type" value="Genomic_DNA"/>
</dbReference>
<dbReference type="AlphaFoldDB" id="A0A0H5Q8D7"/>
<sequence length="121" mass="12825">MTTPVYSAQLGGLTGSNLTGLPQLTFTVPAGFLYIVRDVEVGVLSGISTQVHFWWGETLSDDETNVYPMAGIATQVVINGPSFGHWDGRHIFPAGTSCWIQDASAGGLSSFSMAGYILTLP</sequence>
<reference evidence="1" key="1">
    <citation type="submission" date="2015-06" db="EMBL/GenBank/DDBJ databases">
        <authorList>
            <person name="Joergensen T."/>
        </authorList>
    </citation>
    <scope>NUCLEOTIDE SEQUENCE</scope>
    <source>
        <strain evidence="1">RGFK1677</strain>
    </source>
</reference>